<dbReference type="EMBL" id="OA886276">
    <property type="protein sequence ID" value="CAD7282733.1"/>
    <property type="molecule type" value="Genomic_DNA"/>
</dbReference>
<evidence type="ECO:0000313" key="2">
    <source>
        <dbReference type="Proteomes" id="UP000678499"/>
    </source>
</evidence>
<protein>
    <submittedName>
        <fullName evidence="1">Uncharacterized protein</fullName>
    </submittedName>
</protein>
<sequence>MTFIHQQRPSFQRQLRSLCAQYGVHYPVCRSLLETLRNTLLTCPCDRKYDSNKHRMELKKQDKKLSSTFSLEDLEKFQYSSYLGKNPLPKNVFIALIGKPCNQNQNCLKVKDVRSLKQVPNVPRMYVDEGICDLASQHNTSLPFCTSKWSGQQNSLMNLQDTNLEPIEDIKLDNKRSWRRKLGGMIGKRSDDQVMEVLDDNIEKLCSQFNTLQSSGLQQSATNTAEDSPDSHAALKSFCESLEVIPSTTPATPTHNPEAQDPMQKIKVSLPPGSLFIFNNFAPQTDDPEEQLYTLLCSSVDAGGKVTDVKQGEANKACRATVKEYLERNGLQGSAKDMLEMPKVV</sequence>
<dbReference type="EMBL" id="CAJPEX010004239">
    <property type="protein sequence ID" value="CAG0922885.1"/>
    <property type="molecule type" value="Genomic_DNA"/>
</dbReference>
<dbReference type="Proteomes" id="UP000678499">
    <property type="component" value="Unassembled WGS sequence"/>
</dbReference>
<name>A0A7R9BXZ8_9CRUS</name>
<proteinExistence type="predicted"/>
<keyword evidence="2" id="KW-1185">Reference proteome</keyword>
<reference evidence="1" key="1">
    <citation type="submission" date="2020-11" db="EMBL/GenBank/DDBJ databases">
        <authorList>
            <person name="Tran Van P."/>
        </authorList>
    </citation>
    <scope>NUCLEOTIDE SEQUENCE</scope>
</reference>
<organism evidence="1">
    <name type="scientific">Notodromas monacha</name>
    <dbReference type="NCBI Taxonomy" id="399045"/>
    <lineage>
        <taxon>Eukaryota</taxon>
        <taxon>Metazoa</taxon>
        <taxon>Ecdysozoa</taxon>
        <taxon>Arthropoda</taxon>
        <taxon>Crustacea</taxon>
        <taxon>Oligostraca</taxon>
        <taxon>Ostracoda</taxon>
        <taxon>Podocopa</taxon>
        <taxon>Podocopida</taxon>
        <taxon>Cypridocopina</taxon>
        <taxon>Cypridoidea</taxon>
        <taxon>Cyprididae</taxon>
        <taxon>Notodromas</taxon>
    </lineage>
</organism>
<evidence type="ECO:0000313" key="1">
    <source>
        <dbReference type="EMBL" id="CAD7282733.1"/>
    </source>
</evidence>
<dbReference type="AlphaFoldDB" id="A0A7R9BXZ8"/>
<gene>
    <name evidence="1" type="ORF">NMOB1V02_LOCUS10353</name>
</gene>
<accession>A0A7R9BXZ8</accession>